<proteinExistence type="predicted"/>
<name>A0A9D4FPV6_DREPO</name>
<keyword evidence="2" id="KW-1185">Reference proteome</keyword>
<comment type="caution">
    <text evidence="1">The sequence shown here is derived from an EMBL/GenBank/DDBJ whole genome shotgun (WGS) entry which is preliminary data.</text>
</comment>
<accession>A0A9D4FPV6</accession>
<dbReference type="AlphaFoldDB" id="A0A9D4FPV6"/>
<dbReference type="Proteomes" id="UP000828390">
    <property type="component" value="Unassembled WGS sequence"/>
</dbReference>
<evidence type="ECO:0000313" key="2">
    <source>
        <dbReference type="Proteomes" id="UP000828390"/>
    </source>
</evidence>
<organism evidence="1 2">
    <name type="scientific">Dreissena polymorpha</name>
    <name type="common">Zebra mussel</name>
    <name type="synonym">Mytilus polymorpha</name>
    <dbReference type="NCBI Taxonomy" id="45954"/>
    <lineage>
        <taxon>Eukaryota</taxon>
        <taxon>Metazoa</taxon>
        <taxon>Spiralia</taxon>
        <taxon>Lophotrochozoa</taxon>
        <taxon>Mollusca</taxon>
        <taxon>Bivalvia</taxon>
        <taxon>Autobranchia</taxon>
        <taxon>Heteroconchia</taxon>
        <taxon>Euheterodonta</taxon>
        <taxon>Imparidentia</taxon>
        <taxon>Neoheterodontei</taxon>
        <taxon>Myida</taxon>
        <taxon>Dreissenoidea</taxon>
        <taxon>Dreissenidae</taxon>
        <taxon>Dreissena</taxon>
    </lineage>
</organism>
<dbReference type="EMBL" id="JAIWYP010000007">
    <property type="protein sequence ID" value="KAH3802765.1"/>
    <property type="molecule type" value="Genomic_DNA"/>
</dbReference>
<protein>
    <submittedName>
        <fullName evidence="1">Uncharacterized protein</fullName>
    </submittedName>
</protein>
<gene>
    <name evidence="1" type="ORF">DPMN_156448</name>
</gene>
<reference evidence="1" key="1">
    <citation type="journal article" date="2019" name="bioRxiv">
        <title>The Genome of the Zebra Mussel, Dreissena polymorpha: A Resource for Invasive Species Research.</title>
        <authorList>
            <person name="McCartney M.A."/>
            <person name="Auch B."/>
            <person name="Kono T."/>
            <person name="Mallez S."/>
            <person name="Zhang Y."/>
            <person name="Obille A."/>
            <person name="Becker A."/>
            <person name="Abrahante J.E."/>
            <person name="Garbe J."/>
            <person name="Badalamenti J.P."/>
            <person name="Herman A."/>
            <person name="Mangelson H."/>
            <person name="Liachko I."/>
            <person name="Sullivan S."/>
            <person name="Sone E.D."/>
            <person name="Koren S."/>
            <person name="Silverstein K.A.T."/>
            <person name="Beckman K.B."/>
            <person name="Gohl D.M."/>
        </authorList>
    </citation>
    <scope>NUCLEOTIDE SEQUENCE</scope>
    <source>
        <strain evidence="1">Duluth1</strain>
        <tissue evidence="1">Whole animal</tissue>
    </source>
</reference>
<sequence length="51" mass="5349">MFVAASGRCGGCPLLPSPKSSLLSFVVAAERKFVNGVCFPSVSMNGYYCLS</sequence>
<reference evidence="1" key="2">
    <citation type="submission" date="2020-11" db="EMBL/GenBank/DDBJ databases">
        <authorList>
            <person name="McCartney M.A."/>
            <person name="Auch B."/>
            <person name="Kono T."/>
            <person name="Mallez S."/>
            <person name="Becker A."/>
            <person name="Gohl D.M."/>
            <person name="Silverstein K.A.T."/>
            <person name="Koren S."/>
            <person name="Bechman K.B."/>
            <person name="Herman A."/>
            <person name="Abrahante J.E."/>
            <person name="Garbe J."/>
        </authorList>
    </citation>
    <scope>NUCLEOTIDE SEQUENCE</scope>
    <source>
        <strain evidence="1">Duluth1</strain>
        <tissue evidence="1">Whole animal</tissue>
    </source>
</reference>
<evidence type="ECO:0000313" key="1">
    <source>
        <dbReference type="EMBL" id="KAH3802765.1"/>
    </source>
</evidence>